<dbReference type="GO" id="GO:0030991">
    <property type="term" value="C:intraciliary transport particle A"/>
    <property type="evidence" value="ECO:0007669"/>
    <property type="project" value="TreeGrafter"/>
</dbReference>
<evidence type="ECO:0000256" key="3">
    <source>
        <dbReference type="PROSITE-ProRule" id="PRU00339"/>
    </source>
</evidence>
<evidence type="ECO:0000313" key="7">
    <source>
        <dbReference type="Proteomes" id="UP000708208"/>
    </source>
</evidence>
<dbReference type="Pfam" id="PF13176">
    <property type="entry name" value="TPR_7"/>
    <property type="match status" value="1"/>
</dbReference>
<gene>
    <name evidence="6" type="ORF">AFUS01_LOCUS23819</name>
</gene>
<feature type="repeat" description="TPR" evidence="3">
    <location>
        <begin position="244"/>
        <end position="277"/>
    </location>
</feature>
<dbReference type="InterPro" id="IPR056836">
    <property type="entry name" value="ARM_TT21_4th"/>
</dbReference>
<accession>A0A8J2KHY5</accession>
<keyword evidence="2 3" id="KW-0802">TPR repeat</keyword>
<reference evidence="6" key="1">
    <citation type="submission" date="2021-06" db="EMBL/GenBank/DDBJ databases">
        <authorList>
            <person name="Hodson N. C."/>
            <person name="Mongue J. A."/>
            <person name="Jaron S. K."/>
        </authorList>
    </citation>
    <scope>NUCLEOTIDE SEQUENCE</scope>
</reference>
<evidence type="ECO:0000256" key="2">
    <source>
        <dbReference type="ARBA" id="ARBA00022803"/>
    </source>
</evidence>
<dbReference type="OrthoDB" id="10259630at2759"/>
<feature type="domain" description="Tetratricopeptide repeat protein 21A/21B fourth ARM" evidence="5">
    <location>
        <begin position="280"/>
        <end position="304"/>
    </location>
</feature>
<comment type="caution">
    <text evidence="6">The sequence shown here is derived from an EMBL/GenBank/DDBJ whole genome shotgun (WGS) entry which is preliminary data.</text>
</comment>
<evidence type="ECO:0000259" key="5">
    <source>
        <dbReference type="Pfam" id="PF25068"/>
    </source>
</evidence>
<dbReference type="GO" id="GO:0035721">
    <property type="term" value="P:intraciliary retrograde transport"/>
    <property type="evidence" value="ECO:0007669"/>
    <property type="project" value="TreeGrafter"/>
</dbReference>
<dbReference type="PANTHER" id="PTHR14699">
    <property type="entry name" value="STI2 PROTEIN-RELATED"/>
    <property type="match status" value="1"/>
</dbReference>
<keyword evidence="1" id="KW-0677">Repeat</keyword>
<organism evidence="6 7">
    <name type="scientific">Allacma fusca</name>
    <dbReference type="NCBI Taxonomy" id="39272"/>
    <lineage>
        <taxon>Eukaryota</taxon>
        <taxon>Metazoa</taxon>
        <taxon>Ecdysozoa</taxon>
        <taxon>Arthropoda</taxon>
        <taxon>Hexapoda</taxon>
        <taxon>Collembola</taxon>
        <taxon>Symphypleona</taxon>
        <taxon>Sminthuridae</taxon>
        <taxon>Allacma</taxon>
    </lineage>
</organism>
<dbReference type="Pfam" id="PF25058">
    <property type="entry name" value="ARM_TT21"/>
    <property type="match status" value="1"/>
</dbReference>
<feature type="non-terminal residue" evidence="6">
    <location>
        <position position="1"/>
    </location>
</feature>
<sequence length="304" mass="34177">MILETVIKVCPKHRDALFISAQIKYLCGDTRGAVGTLSAILTIDSSLLEAHLLMAQVQLAQSEYKLASQTLENALSSNFKVREHPKYHLLLARVQKHNGELEKALKTLDGAMNLVRSSKKTFMETERTSPVEFGVADNLALYLELVTVYRAMGKPEEAKKMMEDALIQFKGTHLEGRISLTQAEEMIEKGEIEKALDLLRIVTPEQNHFVEAKRLMANIFLNYRRDPKLYCGCFIDIANQNPTPSNLILLGDAYMTVQDPDKAIEVYEVALAKNPRDATLTSKMGQALVVTHQFTKAINYYKEA</sequence>
<keyword evidence="7" id="KW-1185">Reference proteome</keyword>
<dbReference type="InterPro" id="IPR056832">
    <property type="entry name" value="ARM_TT21_2nd"/>
</dbReference>
<evidence type="ECO:0000259" key="4">
    <source>
        <dbReference type="Pfam" id="PF25060"/>
    </source>
</evidence>
<dbReference type="InterPro" id="IPR040364">
    <property type="entry name" value="TTC21A/TTC21B"/>
</dbReference>
<dbReference type="EMBL" id="CAJVCH010290813">
    <property type="protein sequence ID" value="CAG7785177.1"/>
    <property type="molecule type" value="Genomic_DNA"/>
</dbReference>
<dbReference type="InterPro" id="IPR019734">
    <property type="entry name" value="TPR_rpt"/>
</dbReference>
<dbReference type="Pfam" id="PF25060">
    <property type="entry name" value="ARM_TT21_2nd"/>
    <property type="match status" value="1"/>
</dbReference>
<dbReference type="GO" id="GO:0061512">
    <property type="term" value="P:protein localization to cilium"/>
    <property type="evidence" value="ECO:0007669"/>
    <property type="project" value="TreeGrafter"/>
</dbReference>
<dbReference type="AlphaFoldDB" id="A0A8J2KHY5"/>
<name>A0A8J2KHY5_9HEXA</name>
<dbReference type="SMART" id="SM00028">
    <property type="entry name" value="TPR"/>
    <property type="match status" value="4"/>
</dbReference>
<dbReference type="Proteomes" id="UP000708208">
    <property type="component" value="Unassembled WGS sequence"/>
</dbReference>
<protein>
    <submittedName>
        <fullName evidence="6">Uncharacterized protein</fullName>
    </submittedName>
</protein>
<feature type="domain" description="Tetratricopeptide repeat protein 21A/21B second ARM" evidence="4">
    <location>
        <begin position="1"/>
        <end position="61"/>
    </location>
</feature>
<dbReference type="GO" id="GO:0005929">
    <property type="term" value="C:cilium"/>
    <property type="evidence" value="ECO:0007669"/>
    <property type="project" value="GOC"/>
</dbReference>
<dbReference type="Pfam" id="PF25068">
    <property type="entry name" value="ARM_TT21_4th"/>
    <property type="match status" value="1"/>
</dbReference>
<evidence type="ECO:0000313" key="6">
    <source>
        <dbReference type="EMBL" id="CAG7785177.1"/>
    </source>
</evidence>
<dbReference type="PANTHER" id="PTHR14699:SF0">
    <property type="entry name" value="TETRATRICOPEPTIDE REPEAT PROTEIN 21 HOMOLOG"/>
    <property type="match status" value="1"/>
</dbReference>
<dbReference type="PROSITE" id="PS50005">
    <property type="entry name" value="TPR"/>
    <property type="match status" value="1"/>
</dbReference>
<evidence type="ECO:0000256" key="1">
    <source>
        <dbReference type="ARBA" id="ARBA00022737"/>
    </source>
</evidence>
<proteinExistence type="predicted"/>